<organism evidence="2 3">
    <name type="scientific">Rhodococcus tukisamuensis</name>
    <dbReference type="NCBI Taxonomy" id="168276"/>
    <lineage>
        <taxon>Bacteria</taxon>
        <taxon>Bacillati</taxon>
        <taxon>Actinomycetota</taxon>
        <taxon>Actinomycetes</taxon>
        <taxon>Mycobacteriales</taxon>
        <taxon>Nocardiaceae</taxon>
        <taxon>Rhodococcus</taxon>
    </lineage>
</organism>
<feature type="region of interest" description="Disordered" evidence="1">
    <location>
        <begin position="23"/>
        <end position="53"/>
    </location>
</feature>
<sequence>MNTNVAQLLLVLTAGIGGTAALQAALRRPDRRDPRRRSFCTGERWLSKTPADR</sequence>
<evidence type="ECO:0000256" key="1">
    <source>
        <dbReference type="SAM" id="MobiDB-lite"/>
    </source>
</evidence>
<keyword evidence="3" id="KW-1185">Reference proteome</keyword>
<dbReference type="Proteomes" id="UP000199417">
    <property type="component" value="Unassembled WGS sequence"/>
</dbReference>
<dbReference type="EMBL" id="FNAB01000004">
    <property type="protein sequence ID" value="SDD43772.1"/>
    <property type="molecule type" value="Genomic_DNA"/>
</dbReference>
<protein>
    <submittedName>
        <fullName evidence="2">Uncharacterized protein</fullName>
    </submittedName>
</protein>
<reference evidence="2 3" key="1">
    <citation type="submission" date="2016-10" db="EMBL/GenBank/DDBJ databases">
        <authorList>
            <person name="de Groot N.N."/>
        </authorList>
    </citation>
    <scope>NUCLEOTIDE SEQUENCE [LARGE SCALE GENOMIC DNA]</scope>
    <source>
        <strain evidence="2 3">JCM 11308</strain>
    </source>
</reference>
<proteinExistence type="predicted"/>
<evidence type="ECO:0000313" key="3">
    <source>
        <dbReference type="Proteomes" id="UP000199417"/>
    </source>
</evidence>
<accession>A0A1G6UR13</accession>
<name>A0A1G6UR13_9NOCA</name>
<dbReference type="RefSeq" id="WP_169888345.1">
    <property type="nucleotide sequence ID" value="NZ_FNAB01000004.1"/>
</dbReference>
<evidence type="ECO:0000313" key="2">
    <source>
        <dbReference type="EMBL" id="SDD43772.1"/>
    </source>
</evidence>
<gene>
    <name evidence="2" type="ORF">SAMN05444580_104272</name>
</gene>
<dbReference type="AlphaFoldDB" id="A0A1G6UR13"/>
<dbReference type="STRING" id="168276.SAMN05444580_104272"/>